<dbReference type="EMBL" id="BOMV01000082">
    <property type="protein sequence ID" value="GIF00277.1"/>
    <property type="molecule type" value="Genomic_DNA"/>
</dbReference>
<keyword evidence="3" id="KW-0731">Sigma factor</keyword>
<proteinExistence type="inferred from homology"/>
<evidence type="ECO:0000259" key="6">
    <source>
        <dbReference type="Pfam" id="PF04542"/>
    </source>
</evidence>
<keyword evidence="8" id="KW-0240">DNA-directed RNA polymerase</keyword>
<evidence type="ECO:0000256" key="4">
    <source>
        <dbReference type="ARBA" id="ARBA00023125"/>
    </source>
</evidence>
<dbReference type="Gene3D" id="1.10.1740.10">
    <property type="match status" value="1"/>
</dbReference>
<dbReference type="PANTHER" id="PTHR43133:SF8">
    <property type="entry name" value="RNA POLYMERASE SIGMA FACTOR HI_1459-RELATED"/>
    <property type="match status" value="1"/>
</dbReference>
<dbReference type="GO" id="GO:0003677">
    <property type="term" value="F:DNA binding"/>
    <property type="evidence" value="ECO:0007669"/>
    <property type="project" value="UniProtKB-KW"/>
</dbReference>
<comment type="similarity">
    <text evidence="1">Belongs to the sigma-70 factor family. ECF subfamily.</text>
</comment>
<dbReference type="InterPro" id="IPR013324">
    <property type="entry name" value="RNA_pol_sigma_r3/r4-like"/>
</dbReference>
<feature type="domain" description="RNA polymerase sigma-70 region 2" evidence="6">
    <location>
        <begin position="27"/>
        <end position="93"/>
    </location>
</feature>
<organism evidence="8 9">
    <name type="scientific">Paractinoplanes rishiriensis</name>
    <dbReference type="NCBI Taxonomy" id="1050105"/>
    <lineage>
        <taxon>Bacteria</taxon>
        <taxon>Bacillati</taxon>
        <taxon>Actinomycetota</taxon>
        <taxon>Actinomycetes</taxon>
        <taxon>Micromonosporales</taxon>
        <taxon>Micromonosporaceae</taxon>
        <taxon>Paractinoplanes</taxon>
    </lineage>
</organism>
<name>A0A919K3L3_9ACTN</name>
<evidence type="ECO:0000256" key="3">
    <source>
        <dbReference type="ARBA" id="ARBA00023082"/>
    </source>
</evidence>
<dbReference type="AlphaFoldDB" id="A0A919K3L3"/>
<dbReference type="InterPro" id="IPR013249">
    <property type="entry name" value="RNA_pol_sigma70_r4_t2"/>
</dbReference>
<gene>
    <name evidence="8" type="primary">rpoE_23</name>
    <name evidence="8" type="ORF">Ari01nite_77410</name>
</gene>
<dbReference type="Pfam" id="PF08281">
    <property type="entry name" value="Sigma70_r4_2"/>
    <property type="match status" value="1"/>
</dbReference>
<dbReference type="GO" id="GO:0006352">
    <property type="term" value="P:DNA-templated transcription initiation"/>
    <property type="evidence" value="ECO:0007669"/>
    <property type="project" value="InterPro"/>
</dbReference>
<dbReference type="InterPro" id="IPR014284">
    <property type="entry name" value="RNA_pol_sigma-70_dom"/>
</dbReference>
<evidence type="ECO:0000313" key="8">
    <source>
        <dbReference type="EMBL" id="GIF00277.1"/>
    </source>
</evidence>
<dbReference type="Pfam" id="PF04542">
    <property type="entry name" value="Sigma70_r2"/>
    <property type="match status" value="1"/>
</dbReference>
<dbReference type="SUPFAM" id="SSF88946">
    <property type="entry name" value="Sigma2 domain of RNA polymerase sigma factors"/>
    <property type="match status" value="1"/>
</dbReference>
<dbReference type="InterPro" id="IPR013325">
    <property type="entry name" value="RNA_pol_sigma_r2"/>
</dbReference>
<dbReference type="InterPro" id="IPR007627">
    <property type="entry name" value="RNA_pol_sigma70_r2"/>
</dbReference>
<keyword evidence="2" id="KW-0805">Transcription regulation</keyword>
<dbReference type="PANTHER" id="PTHR43133">
    <property type="entry name" value="RNA POLYMERASE ECF-TYPE SIGMA FACTO"/>
    <property type="match status" value="1"/>
</dbReference>
<dbReference type="InterPro" id="IPR039425">
    <property type="entry name" value="RNA_pol_sigma-70-like"/>
</dbReference>
<dbReference type="GO" id="GO:0016987">
    <property type="term" value="F:sigma factor activity"/>
    <property type="evidence" value="ECO:0007669"/>
    <property type="project" value="UniProtKB-KW"/>
</dbReference>
<evidence type="ECO:0000256" key="1">
    <source>
        <dbReference type="ARBA" id="ARBA00010641"/>
    </source>
</evidence>
<dbReference type="NCBIfam" id="TIGR02937">
    <property type="entry name" value="sigma70-ECF"/>
    <property type="match status" value="1"/>
</dbReference>
<keyword evidence="4" id="KW-0238">DNA-binding</keyword>
<dbReference type="RefSeq" id="WP_239163383.1">
    <property type="nucleotide sequence ID" value="NZ_BOMV01000082.1"/>
</dbReference>
<dbReference type="GO" id="GO:0000428">
    <property type="term" value="C:DNA-directed RNA polymerase complex"/>
    <property type="evidence" value="ECO:0007669"/>
    <property type="project" value="UniProtKB-KW"/>
</dbReference>
<dbReference type="Gene3D" id="1.10.10.10">
    <property type="entry name" value="Winged helix-like DNA-binding domain superfamily/Winged helix DNA-binding domain"/>
    <property type="match status" value="1"/>
</dbReference>
<evidence type="ECO:0000256" key="2">
    <source>
        <dbReference type="ARBA" id="ARBA00023015"/>
    </source>
</evidence>
<keyword evidence="5" id="KW-0804">Transcription</keyword>
<evidence type="ECO:0000313" key="9">
    <source>
        <dbReference type="Proteomes" id="UP000636960"/>
    </source>
</evidence>
<evidence type="ECO:0000259" key="7">
    <source>
        <dbReference type="Pfam" id="PF08281"/>
    </source>
</evidence>
<accession>A0A919K3L3</accession>
<comment type="caution">
    <text evidence="8">The sequence shown here is derived from an EMBL/GenBank/DDBJ whole genome shotgun (WGS) entry which is preliminary data.</text>
</comment>
<sequence length="195" mass="21949">MTPLDEAVADADLIRASVREPEQFAPLFDRHAAAVYHYLARRIGSAADDLLAETFLIAFRKRSGYQPLRLEVRPWLFGIATNVLRRHLRQEERRYRALAKAARQDDPGPHFADASAERIDARAVRAELAAALASLKPGDRDALLLLAWAQLTYAEIAVTLDIPIGTVRSRLSRARRQTREMLAVTQIPTLPEEEM</sequence>
<protein>
    <submittedName>
        <fullName evidence="8">DNA-directed RNA polymerase sigma-70 factor</fullName>
    </submittedName>
</protein>
<feature type="domain" description="RNA polymerase sigma factor 70 region 4 type 2" evidence="7">
    <location>
        <begin position="126"/>
        <end position="177"/>
    </location>
</feature>
<reference evidence="8" key="1">
    <citation type="submission" date="2021-01" db="EMBL/GenBank/DDBJ databases">
        <title>Whole genome shotgun sequence of Actinoplanes rishiriensis NBRC 108556.</title>
        <authorList>
            <person name="Komaki H."/>
            <person name="Tamura T."/>
        </authorList>
    </citation>
    <scope>NUCLEOTIDE SEQUENCE</scope>
    <source>
        <strain evidence="8">NBRC 108556</strain>
    </source>
</reference>
<dbReference type="SUPFAM" id="SSF88659">
    <property type="entry name" value="Sigma3 and sigma4 domains of RNA polymerase sigma factors"/>
    <property type="match status" value="1"/>
</dbReference>
<evidence type="ECO:0000256" key="5">
    <source>
        <dbReference type="ARBA" id="ARBA00023163"/>
    </source>
</evidence>
<dbReference type="InterPro" id="IPR036388">
    <property type="entry name" value="WH-like_DNA-bd_sf"/>
</dbReference>
<dbReference type="Proteomes" id="UP000636960">
    <property type="component" value="Unassembled WGS sequence"/>
</dbReference>
<keyword evidence="9" id="KW-1185">Reference proteome</keyword>